<feature type="region of interest" description="Disordered" evidence="1">
    <location>
        <begin position="1"/>
        <end position="20"/>
    </location>
</feature>
<name>A0A7W8WZ17_9MICC</name>
<protein>
    <recommendedName>
        <fullName evidence="2">DUF6318 domain-containing protein</fullName>
    </recommendedName>
</protein>
<dbReference type="EMBL" id="JACHDR010000001">
    <property type="protein sequence ID" value="MBB5511792.1"/>
    <property type="molecule type" value="Genomic_DNA"/>
</dbReference>
<dbReference type="InterPro" id="IPR046281">
    <property type="entry name" value="DUF6318"/>
</dbReference>
<dbReference type="AlphaFoldDB" id="A0A7W8WZ17"/>
<reference evidence="3 4" key="1">
    <citation type="submission" date="2020-08" db="EMBL/GenBank/DDBJ databases">
        <title>Sequencing the genomes of 1000 actinobacteria strains.</title>
        <authorList>
            <person name="Klenk H.-P."/>
        </authorList>
    </citation>
    <scope>NUCLEOTIDE SEQUENCE [LARGE SCALE GENOMIC DNA]</scope>
    <source>
        <strain evidence="3 4">DSM 105783</strain>
    </source>
</reference>
<proteinExistence type="predicted"/>
<gene>
    <name evidence="3" type="ORF">HD598_000479</name>
</gene>
<evidence type="ECO:0000259" key="2">
    <source>
        <dbReference type="Pfam" id="PF19843"/>
    </source>
</evidence>
<comment type="caution">
    <text evidence="3">The sequence shown here is derived from an EMBL/GenBank/DDBJ whole genome shotgun (WGS) entry which is preliminary data.</text>
</comment>
<accession>A0A7W8WZ17</accession>
<evidence type="ECO:0000313" key="3">
    <source>
        <dbReference type="EMBL" id="MBB5511792.1"/>
    </source>
</evidence>
<evidence type="ECO:0000256" key="1">
    <source>
        <dbReference type="SAM" id="MobiDB-lite"/>
    </source>
</evidence>
<dbReference type="Proteomes" id="UP000580797">
    <property type="component" value="Unassembled WGS sequence"/>
</dbReference>
<evidence type="ECO:0000313" key="4">
    <source>
        <dbReference type="Proteomes" id="UP000580797"/>
    </source>
</evidence>
<sequence length="165" mass="18576">MAKPQEATPTSPAKNIPEPVMPAAAKKNTAEGLEAFTRYWFEVHNYAQKTGDTKQMMALCVEESAFCDHRKESVDQFTERNAWMIDGDTIISTYFSDQSETPAGYKVSIVEIDQEGRKVYNSDGPIVEANLKSTSGAFESYSIWRDGGWRFLAIDPIDGVEYEQR</sequence>
<dbReference type="RefSeq" id="WP_183663545.1">
    <property type="nucleotide sequence ID" value="NZ_BAAARH010000006.1"/>
</dbReference>
<feature type="domain" description="DUF6318" evidence="2">
    <location>
        <begin position="5"/>
        <end position="151"/>
    </location>
</feature>
<organism evidence="3 4">
    <name type="scientific">Neomicrococcus aestuarii</name>
    <dbReference type="NCBI Taxonomy" id="556325"/>
    <lineage>
        <taxon>Bacteria</taxon>
        <taxon>Bacillati</taxon>
        <taxon>Actinomycetota</taxon>
        <taxon>Actinomycetes</taxon>
        <taxon>Micrococcales</taxon>
        <taxon>Micrococcaceae</taxon>
        <taxon>Neomicrococcus</taxon>
    </lineage>
</organism>
<dbReference type="Pfam" id="PF19843">
    <property type="entry name" value="DUF6318"/>
    <property type="match status" value="1"/>
</dbReference>